<accession>A0ABD3BS60</accession>
<dbReference type="PANTHER" id="PTHR31672:SF13">
    <property type="entry name" value="F-BOX PROTEIN CPR30-LIKE"/>
    <property type="match status" value="1"/>
</dbReference>
<proteinExistence type="predicted"/>
<dbReference type="Pfam" id="PF08268">
    <property type="entry name" value="FBA_3"/>
    <property type="match status" value="1"/>
</dbReference>
<dbReference type="SUPFAM" id="SSF81383">
    <property type="entry name" value="F-box domain"/>
    <property type="match status" value="1"/>
</dbReference>
<dbReference type="CDD" id="cd22157">
    <property type="entry name" value="F-box_AtFBW1-like"/>
    <property type="match status" value="1"/>
</dbReference>
<comment type="caution">
    <text evidence="2">The sequence shown here is derived from an EMBL/GenBank/DDBJ whole genome shotgun (WGS) entry which is preliminary data.</text>
</comment>
<dbReference type="Proteomes" id="UP001632038">
    <property type="component" value="Unassembled WGS sequence"/>
</dbReference>
<dbReference type="PROSITE" id="PS50181">
    <property type="entry name" value="FBOX"/>
    <property type="match status" value="1"/>
</dbReference>
<dbReference type="Gene3D" id="1.20.1280.50">
    <property type="match status" value="1"/>
</dbReference>
<dbReference type="InterPro" id="IPR036047">
    <property type="entry name" value="F-box-like_dom_sf"/>
</dbReference>
<dbReference type="SMART" id="SM00256">
    <property type="entry name" value="FBOX"/>
    <property type="match status" value="1"/>
</dbReference>
<protein>
    <recommendedName>
        <fullName evidence="1">F-box domain-containing protein</fullName>
    </recommendedName>
</protein>
<organism evidence="2 3">
    <name type="scientific">Castilleja foliolosa</name>
    <dbReference type="NCBI Taxonomy" id="1961234"/>
    <lineage>
        <taxon>Eukaryota</taxon>
        <taxon>Viridiplantae</taxon>
        <taxon>Streptophyta</taxon>
        <taxon>Embryophyta</taxon>
        <taxon>Tracheophyta</taxon>
        <taxon>Spermatophyta</taxon>
        <taxon>Magnoliopsida</taxon>
        <taxon>eudicotyledons</taxon>
        <taxon>Gunneridae</taxon>
        <taxon>Pentapetalae</taxon>
        <taxon>asterids</taxon>
        <taxon>lamiids</taxon>
        <taxon>Lamiales</taxon>
        <taxon>Orobanchaceae</taxon>
        <taxon>Pedicularideae</taxon>
        <taxon>Castillejinae</taxon>
        <taxon>Castilleja</taxon>
    </lineage>
</organism>
<dbReference type="Pfam" id="PF00646">
    <property type="entry name" value="F-box"/>
    <property type="match status" value="1"/>
</dbReference>
<dbReference type="EMBL" id="JAVIJP010000066">
    <property type="protein sequence ID" value="KAL3620058.1"/>
    <property type="molecule type" value="Genomic_DNA"/>
</dbReference>
<dbReference type="InterPro" id="IPR050796">
    <property type="entry name" value="SCF_F-box_component"/>
</dbReference>
<dbReference type="AlphaFoldDB" id="A0ABD3BS60"/>
<feature type="domain" description="F-box" evidence="1">
    <location>
        <begin position="1"/>
        <end position="47"/>
    </location>
</feature>
<dbReference type="NCBIfam" id="TIGR01640">
    <property type="entry name" value="F_box_assoc_1"/>
    <property type="match status" value="1"/>
</dbReference>
<name>A0ABD3BS60_9LAMI</name>
<dbReference type="InterPro" id="IPR013187">
    <property type="entry name" value="F-box-assoc_dom_typ3"/>
</dbReference>
<evidence type="ECO:0000313" key="2">
    <source>
        <dbReference type="EMBL" id="KAL3620058.1"/>
    </source>
</evidence>
<dbReference type="InterPro" id="IPR017451">
    <property type="entry name" value="F-box-assoc_interact_dom"/>
</dbReference>
<evidence type="ECO:0000259" key="1">
    <source>
        <dbReference type="PROSITE" id="PS50181"/>
    </source>
</evidence>
<keyword evidence="3" id="KW-1185">Reference proteome</keyword>
<evidence type="ECO:0000313" key="3">
    <source>
        <dbReference type="Proteomes" id="UP001632038"/>
    </source>
</evidence>
<dbReference type="InterPro" id="IPR001810">
    <property type="entry name" value="F-box_dom"/>
</dbReference>
<dbReference type="PANTHER" id="PTHR31672">
    <property type="entry name" value="BNACNNG10540D PROTEIN"/>
    <property type="match status" value="1"/>
</dbReference>
<gene>
    <name evidence="2" type="ORF">CASFOL_034970</name>
</gene>
<reference evidence="3" key="1">
    <citation type="journal article" date="2024" name="IScience">
        <title>Strigolactones Initiate the Formation of Haustorium-like Structures in Castilleja.</title>
        <authorList>
            <person name="Buerger M."/>
            <person name="Peterson D."/>
            <person name="Chory J."/>
        </authorList>
    </citation>
    <scope>NUCLEOTIDE SEQUENCE [LARGE SCALE GENOMIC DNA]</scope>
</reference>
<sequence>METENFFPDEIIMEILTRLPVKALLKFKCVSKSWLSLISSPSFTKTHLINGLSNKAYTHHRLFCISTNPTSHFTEFPLTFLLHDQADLAASDHAVPNPDIPMWIVGSCRGIICVSLDEVNLVLWNPSIRKHRRVPYLHLGPETGCYMKDGFGYDELNDDYKVVAILFGIFQECPFRVLLYSLKANRWKRIEDFKHGVPLDNSAKYANGKLHWLVKRGCQRIIVSLDLASERYGEVGSPRDVDNGCCCCTDTEIHNPCLTLGLFSGSLCLMLDDHSSCMQLWVMKEYGVRDSWARVFVMPHMGCPGRYPHMLLVWLLSDDEILLSYGHVIVVYNTKGNTYRYLPMDNFHDIIQADVYVESLVSPSG</sequence>